<accession>A0A0M2R0F5</accession>
<evidence type="ECO:0000256" key="5">
    <source>
        <dbReference type="ARBA" id="ARBA00022989"/>
    </source>
</evidence>
<evidence type="ECO:0000256" key="3">
    <source>
        <dbReference type="ARBA" id="ARBA00022475"/>
    </source>
</evidence>
<dbReference type="GO" id="GO:0005886">
    <property type="term" value="C:plasma membrane"/>
    <property type="evidence" value="ECO:0007669"/>
    <property type="project" value="UniProtKB-SubCell"/>
</dbReference>
<dbReference type="PATRIC" id="fig|1549748.8.peg.3043"/>
<dbReference type="Gene3D" id="1.10.3720.10">
    <property type="entry name" value="MetI-like"/>
    <property type="match status" value="1"/>
</dbReference>
<comment type="similarity">
    <text evidence="7">Belongs to the binding-protein-dependent transport system permease family.</text>
</comment>
<dbReference type="AlphaFoldDB" id="A0A0M2R0F5"/>
<evidence type="ECO:0000313" key="10">
    <source>
        <dbReference type="Proteomes" id="UP000034491"/>
    </source>
</evidence>
<keyword evidence="2 7" id="KW-0813">Transport</keyword>
<keyword evidence="4 7" id="KW-0812">Transmembrane</keyword>
<dbReference type="PANTHER" id="PTHR43163">
    <property type="entry name" value="DIPEPTIDE TRANSPORT SYSTEM PERMEASE PROTEIN DPPB-RELATED"/>
    <property type="match status" value="1"/>
</dbReference>
<evidence type="ECO:0000256" key="4">
    <source>
        <dbReference type="ARBA" id="ARBA00022692"/>
    </source>
</evidence>
<dbReference type="Proteomes" id="UP000034491">
    <property type="component" value="Unassembled WGS sequence"/>
</dbReference>
<gene>
    <name evidence="9" type="ORF">WH95_18830</name>
</gene>
<dbReference type="InterPro" id="IPR000515">
    <property type="entry name" value="MetI-like"/>
</dbReference>
<comment type="caution">
    <text evidence="9">The sequence shown here is derived from an EMBL/GenBank/DDBJ whole genome shotgun (WGS) entry which is preliminary data.</text>
</comment>
<comment type="subcellular location">
    <subcellularLocation>
        <location evidence="1 7">Cell membrane</location>
        <topology evidence="1 7">Multi-pass membrane protein</topology>
    </subcellularLocation>
</comment>
<sequence>MGSYILKRLISAIPVLLGITIIVFLIMSLIPGDPATAILGAYATPENVAKINSDLGLDKPLVNRYFIWLFNMLTGDFGRSYSLNRPVIDEIFERFNATLILAGTAFVLCSILGILAGVVSAARQYGVADKIITFIVLIGISIPSFFLGMMMILLFAVNLRWLPVSGMFAIYGGGDLPDLISHLIMPALALAAVATGVIARLSRSAMLEVLRQDYIRTARAKGVPERRVIAGHALRAAMVNIIPILGIQAGFVLSGAVYIEIVFQWPGVGRMLVDAILKRDLLLVQGGVVIVAACYVLFNIAVDVAQSLLDPRIKT</sequence>
<reference evidence="9 10" key="1">
    <citation type="submission" date="2015-03" db="EMBL/GenBank/DDBJ databases">
        <title>Genome sequence of Kiloniella sp. P1-1, isolated from the gut microflora of Pacific white shrimp, Penaeus vannamei.</title>
        <authorList>
            <person name="Shao Z."/>
            <person name="Wang L."/>
            <person name="Li X."/>
        </authorList>
    </citation>
    <scope>NUCLEOTIDE SEQUENCE [LARGE SCALE GENOMIC DNA]</scope>
    <source>
        <strain evidence="9 10">P1-1</strain>
    </source>
</reference>
<organism evidence="9 10">
    <name type="scientific">Kiloniella litopenaei</name>
    <dbReference type="NCBI Taxonomy" id="1549748"/>
    <lineage>
        <taxon>Bacteria</taxon>
        <taxon>Pseudomonadati</taxon>
        <taxon>Pseudomonadota</taxon>
        <taxon>Alphaproteobacteria</taxon>
        <taxon>Rhodospirillales</taxon>
        <taxon>Kiloniellaceae</taxon>
        <taxon>Kiloniella</taxon>
    </lineage>
</organism>
<feature type="transmembrane region" description="Helical" evidence="7">
    <location>
        <begin position="236"/>
        <end position="261"/>
    </location>
</feature>
<dbReference type="Pfam" id="PF00528">
    <property type="entry name" value="BPD_transp_1"/>
    <property type="match status" value="1"/>
</dbReference>
<dbReference type="CDD" id="cd06261">
    <property type="entry name" value="TM_PBP2"/>
    <property type="match status" value="1"/>
</dbReference>
<evidence type="ECO:0000256" key="1">
    <source>
        <dbReference type="ARBA" id="ARBA00004651"/>
    </source>
</evidence>
<feature type="transmembrane region" description="Helical" evidence="7">
    <location>
        <begin position="179"/>
        <end position="201"/>
    </location>
</feature>
<dbReference type="STRING" id="1549748.WH95_18830"/>
<proteinExistence type="inferred from homology"/>
<keyword evidence="6 7" id="KW-0472">Membrane</keyword>
<dbReference type="SUPFAM" id="SSF161098">
    <property type="entry name" value="MetI-like"/>
    <property type="match status" value="1"/>
</dbReference>
<dbReference type="RefSeq" id="WP_046509946.1">
    <property type="nucleotide sequence ID" value="NZ_LANI01000033.1"/>
</dbReference>
<protein>
    <submittedName>
        <fullName evidence="9">Glutathione ABC transporter permease</fullName>
    </submittedName>
</protein>
<name>A0A0M2R0F5_9PROT</name>
<keyword evidence="10" id="KW-1185">Reference proteome</keyword>
<keyword evidence="3" id="KW-1003">Cell membrane</keyword>
<feature type="transmembrane region" description="Helical" evidence="7">
    <location>
        <begin position="281"/>
        <end position="302"/>
    </location>
</feature>
<feature type="domain" description="ABC transmembrane type-1" evidence="8">
    <location>
        <begin position="95"/>
        <end position="301"/>
    </location>
</feature>
<evidence type="ECO:0000313" key="9">
    <source>
        <dbReference type="EMBL" id="KKJ75367.1"/>
    </source>
</evidence>
<dbReference type="InterPro" id="IPR035906">
    <property type="entry name" value="MetI-like_sf"/>
</dbReference>
<dbReference type="EMBL" id="LANI01000033">
    <property type="protein sequence ID" value="KKJ75367.1"/>
    <property type="molecule type" value="Genomic_DNA"/>
</dbReference>
<feature type="transmembrane region" description="Helical" evidence="7">
    <location>
        <begin position="131"/>
        <end position="159"/>
    </location>
</feature>
<dbReference type="GO" id="GO:0055085">
    <property type="term" value="P:transmembrane transport"/>
    <property type="evidence" value="ECO:0007669"/>
    <property type="project" value="InterPro"/>
</dbReference>
<dbReference type="OrthoDB" id="9807402at2"/>
<evidence type="ECO:0000259" key="8">
    <source>
        <dbReference type="PROSITE" id="PS50928"/>
    </source>
</evidence>
<evidence type="ECO:0000256" key="6">
    <source>
        <dbReference type="ARBA" id="ARBA00023136"/>
    </source>
</evidence>
<dbReference type="PANTHER" id="PTHR43163:SF6">
    <property type="entry name" value="DIPEPTIDE TRANSPORT SYSTEM PERMEASE PROTEIN DPPB-RELATED"/>
    <property type="match status" value="1"/>
</dbReference>
<dbReference type="Pfam" id="PF19300">
    <property type="entry name" value="BPD_transp_1_N"/>
    <property type="match status" value="1"/>
</dbReference>
<evidence type="ECO:0000256" key="2">
    <source>
        <dbReference type="ARBA" id="ARBA00022448"/>
    </source>
</evidence>
<feature type="transmembrane region" description="Helical" evidence="7">
    <location>
        <begin position="99"/>
        <end position="119"/>
    </location>
</feature>
<keyword evidence="5 7" id="KW-1133">Transmembrane helix</keyword>
<feature type="transmembrane region" description="Helical" evidence="7">
    <location>
        <begin position="12"/>
        <end position="30"/>
    </location>
</feature>
<dbReference type="InterPro" id="IPR045621">
    <property type="entry name" value="BPD_transp_1_N"/>
</dbReference>
<evidence type="ECO:0000256" key="7">
    <source>
        <dbReference type="RuleBase" id="RU363032"/>
    </source>
</evidence>
<dbReference type="PROSITE" id="PS50928">
    <property type="entry name" value="ABC_TM1"/>
    <property type="match status" value="1"/>
</dbReference>